<evidence type="ECO:0000313" key="4">
    <source>
        <dbReference type="Proteomes" id="UP000472355"/>
    </source>
</evidence>
<dbReference type="AlphaFoldDB" id="A0A0C2SFM4"/>
<evidence type="ECO:0000313" key="2">
    <source>
        <dbReference type="EMBL" id="NFF87490.1"/>
    </source>
</evidence>
<proteinExistence type="predicted"/>
<evidence type="ECO:0000313" key="6">
    <source>
        <dbReference type="Proteomes" id="UP000476820"/>
    </source>
</evidence>
<evidence type="ECO:0000313" key="5">
    <source>
        <dbReference type="Proteomes" id="UP000473681"/>
    </source>
</evidence>
<accession>A0A0C2SFM4</accession>
<dbReference type="OrthoDB" id="1681497at2"/>
<sequence length="146" mass="16522">MGVAFKDVNFNELVNKLAPCCLEDEVCSTCTKEKCLIGYGKECIKGCLKNKVTYVENGYGNIPITDTKLYDKDYVITAIADILKRCKSCQENHYDNCIINVLRNCYEISLFGEGQEYQGSAFMYLNGLKSVNEEIADKIFAKYSEK</sequence>
<dbReference type="EMBL" id="SWOV01000012">
    <property type="protein sequence ID" value="NFF87490.1"/>
    <property type="molecule type" value="Genomic_DNA"/>
</dbReference>
<dbReference type="Proteomes" id="UP000472355">
    <property type="component" value="Unassembled WGS sequence"/>
</dbReference>
<name>A0A0C2SFM4_CLOBO</name>
<protein>
    <submittedName>
        <fullName evidence="3">Uncharacterized protein</fullName>
    </submittedName>
</protein>
<evidence type="ECO:0000313" key="1">
    <source>
        <dbReference type="EMBL" id="NFA42817.1"/>
    </source>
</evidence>
<dbReference type="EMBL" id="SGKU01000023">
    <property type="protein sequence ID" value="NFA42817.1"/>
    <property type="molecule type" value="Genomic_DNA"/>
</dbReference>
<dbReference type="RefSeq" id="WP_012451242.1">
    <property type="nucleotide sequence ID" value="NZ_CP010520.1"/>
</dbReference>
<gene>
    <name evidence="1" type="ORF">EXM65_09585</name>
    <name evidence="2" type="ORF">FC774_06345</name>
    <name evidence="3" type="ORF">FDB51_04830</name>
</gene>
<reference evidence="1 4" key="1">
    <citation type="submission" date="2019-02" db="EMBL/GenBank/DDBJ databases">
        <title>Genome sequencing of Clostridium botulinum clinical isolates.</title>
        <authorList>
            <person name="Brunt J."/>
            <person name="Van Vliet A.H.M."/>
            <person name="Stringer S.C."/>
            <person name="Grant K.A."/>
            <person name="Carter A.C."/>
            <person name="Peck M.W."/>
        </authorList>
    </citation>
    <scope>NUCLEOTIDE SEQUENCE [LARGE SCALE GENOMIC DNA]</scope>
    <source>
        <strain evidence="1 4">H113700579</strain>
    </source>
</reference>
<comment type="caution">
    <text evidence="3">The sequence shown here is derived from an EMBL/GenBank/DDBJ whole genome shotgun (WGS) entry which is preliminary data.</text>
</comment>
<evidence type="ECO:0000313" key="3">
    <source>
        <dbReference type="EMBL" id="NFN34465.1"/>
    </source>
</evidence>
<reference evidence="5 6" key="2">
    <citation type="submission" date="2019-04" db="EMBL/GenBank/DDBJ databases">
        <title>Genome sequencing of Clostridium botulinum Groups I-IV and Clostridium butyricum.</title>
        <authorList>
            <person name="Brunt J."/>
            <person name="Van Vliet A.H.M."/>
            <person name="Stringer S.C."/>
            <person name="Carter A.T."/>
            <person name="Peck M.W."/>
        </authorList>
    </citation>
    <scope>NUCLEOTIDE SEQUENCE [LARGE SCALE GENOMIC DNA]</scope>
    <source>
        <strain evidence="2 6">1605</strain>
        <strain evidence="3 5">CB-K-33E</strain>
    </source>
</reference>
<dbReference type="Proteomes" id="UP000473681">
    <property type="component" value="Unassembled WGS sequence"/>
</dbReference>
<organism evidence="3 5">
    <name type="scientific">Clostridium botulinum</name>
    <dbReference type="NCBI Taxonomy" id="1491"/>
    <lineage>
        <taxon>Bacteria</taxon>
        <taxon>Bacillati</taxon>
        <taxon>Bacillota</taxon>
        <taxon>Clostridia</taxon>
        <taxon>Eubacteriales</taxon>
        <taxon>Clostridiaceae</taxon>
        <taxon>Clostridium</taxon>
    </lineage>
</organism>
<dbReference type="Proteomes" id="UP000476820">
    <property type="component" value="Unassembled WGS sequence"/>
</dbReference>
<dbReference type="EMBL" id="SWVK01000005">
    <property type="protein sequence ID" value="NFN34465.1"/>
    <property type="molecule type" value="Genomic_DNA"/>
</dbReference>